<dbReference type="Gene3D" id="3.40.50.620">
    <property type="entry name" value="HUPs"/>
    <property type="match status" value="1"/>
</dbReference>
<organism evidence="2 3">
    <name type="scientific">Hydrogenispora ethanolica</name>
    <dbReference type="NCBI Taxonomy" id="1082276"/>
    <lineage>
        <taxon>Bacteria</taxon>
        <taxon>Bacillati</taxon>
        <taxon>Bacillota</taxon>
        <taxon>Hydrogenispora</taxon>
    </lineage>
</organism>
<dbReference type="EMBL" id="SLUN01000006">
    <property type="protein sequence ID" value="TCL72318.1"/>
    <property type="molecule type" value="Genomic_DNA"/>
</dbReference>
<feature type="domain" description="NFACT protein RNA binding" evidence="1">
    <location>
        <begin position="227"/>
        <end position="327"/>
    </location>
</feature>
<comment type="caution">
    <text evidence="2">The sequence shown here is derived from an EMBL/GenBank/DDBJ whole genome shotgun (WGS) entry which is preliminary data.</text>
</comment>
<dbReference type="Proteomes" id="UP000295008">
    <property type="component" value="Unassembled WGS sequence"/>
</dbReference>
<proteinExistence type="predicted"/>
<dbReference type="PANTHER" id="PTHR11933:SF6">
    <property type="entry name" value="THIL AANH DOMAIN-CONTAINING PROTEIN"/>
    <property type="match status" value="1"/>
</dbReference>
<gene>
    <name evidence="2" type="ORF">EDC14_100626</name>
</gene>
<dbReference type="RefSeq" id="WP_165907854.1">
    <property type="nucleotide sequence ID" value="NZ_SLUN01000006.1"/>
</dbReference>
<evidence type="ECO:0000313" key="2">
    <source>
        <dbReference type="EMBL" id="TCL72318.1"/>
    </source>
</evidence>
<sequence length="333" mass="36920">MKALALLSGGLDSMLAVKTVQEAGIEVEAINFTSPFCRCSGAAGGCGAAASAASQLGIKLHYQGCGEDYLRLVENPPHGYGRRMNPCLDCRIHKFQLAKQKMDEIGASFLVTGEVVDQRPNSQRKDALDIVERDSGLRGYILRPLSAKHLRPTIPEEQGWIDRQRLLDIKGRGRRQQMDLAEGYGLDYPCPAGGCLLTYEEYSQKIKDLIRHNGRLDLRSVNLLRFGRQLRLSPEVKIFIGKDEAENEQLRNLAQPQDYLLEAPDVAGPVTLYVGPRDERLLNLAAAMTAGYASVPPDQSVAVQATSGAERLMLDVQPMPRPEIRNYFIYHVE</sequence>
<dbReference type="Pfam" id="PF18297">
    <property type="entry name" value="NFACT-R_2"/>
    <property type="match status" value="1"/>
</dbReference>
<dbReference type="SUPFAM" id="SSF52402">
    <property type="entry name" value="Adenine nucleotide alpha hydrolases-like"/>
    <property type="match status" value="1"/>
</dbReference>
<dbReference type="InterPro" id="IPR014729">
    <property type="entry name" value="Rossmann-like_a/b/a_fold"/>
</dbReference>
<evidence type="ECO:0000313" key="3">
    <source>
        <dbReference type="Proteomes" id="UP000295008"/>
    </source>
</evidence>
<keyword evidence="3" id="KW-1185">Reference proteome</keyword>
<reference evidence="2 3" key="1">
    <citation type="submission" date="2019-03" db="EMBL/GenBank/DDBJ databases">
        <title>Genomic Encyclopedia of Type Strains, Phase IV (KMG-IV): sequencing the most valuable type-strain genomes for metagenomic binning, comparative biology and taxonomic classification.</title>
        <authorList>
            <person name="Goeker M."/>
        </authorList>
    </citation>
    <scope>NUCLEOTIDE SEQUENCE [LARGE SCALE GENOMIC DNA]</scope>
    <source>
        <strain evidence="2 3">LX-B</strain>
    </source>
</reference>
<protein>
    <submittedName>
        <fullName evidence="2">tRNA U34 2-thiouridine synthase MnmA/TrmU</fullName>
    </submittedName>
</protein>
<dbReference type="PANTHER" id="PTHR11933">
    <property type="entry name" value="TRNA 5-METHYLAMINOMETHYL-2-THIOURIDYLATE -METHYLTRANSFERASE"/>
    <property type="match status" value="1"/>
</dbReference>
<dbReference type="InterPro" id="IPR059101">
    <property type="entry name" value="NFACT-R_2"/>
</dbReference>
<dbReference type="Pfam" id="PF03054">
    <property type="entry name" value="tRNA_Me_trans"/>
    <property type="match status" value="1"/>
</dbReference>
<accession>A0A4R1RZS8</accession>
<evidence type="ECO:0000259" key="1">
    <source>
        <dbReference type="Pfam" id="PF18297"/>
    </source>
</evidence>
<dbReference type="AlphaFoldDB" id="A0A4R1RZS8"/>
<name>A0A4R1RZS8_HYDET</name>